<name>A0A7S3HLN5_9STRA</name>
<sequence>MSVESHVIGVCARASSLEQGRAARSGSTQRDETKTILHIWQSTEQSDPLTIVMEMWVRNLGREIPRMSVEPWMEMCMQMNVDDSWNSVASCSPRSGKLS</sequence>
<dbReference type="EMBL" id="HBIC01053432">
    <property type="protein sequence ID" value="CAE0298570.1"/>
    <property type="molecule type" value="Transcribed_RNA"/>
</dbReference>
<organism evidence="1">
    <name type="scientific">Spumella elongata</name>
    <dbReference type="NCBI Taxonomy" id="89044"/>
    <lineage>
        <taxon>Eukaryota</taxon>
        <taxon>Sar</taxon>
        <taxon>Stramenopiles</taxon>
        <taxon>Ochrophyta</taxon>
        <taxon>Chrysophyceae</taxon>
        <taxon>Chromulinales</taxon>
        <taxon>Chromulinaceae</taxon>
        <taxon>Spumella</taxon>
    </lineage>
</organism>
<accession>A0A7S3HLN5</accession>
<gene>
    <name evidence="1" type="ORF">SELO1098_LOCUS27424</name>
</gene>
<evidence type="ECO:0000313" key="1">
    <source>
        <dbReference type="EMBL" id="CAE0298570.1"/>
    </source>
</evidence>
<protein>
    <submittedName>
        <fullName evidence="1">Uncharacterized protein</fullName>
    </submittedName>
</protein>
<proteinExistence type="predicted"/>
<dbReference type="AlphaFoldDB" id="A0A7S3HLN5"/>
<reference evidence="1" key="1">
    <citation type="submission" date="2021-01" db="EMBL/GenBank/DDBJ databases">
        <authorList>
            <person name="Corre E."/>
            <person name="Pelletier E."/>
            <person name="Niang G."/>
            <person name="Scheremetjew M."/>
            <person name="Finn R."/>
            <person name="Kale V."/>
            <person name="Holt S."/>
            <person name="Cochrane G."/>
            <person name="Meng A."/>
            <person name="Brown T."/>
            <person name="Cohen L."/>
        </authorList>
    </citation>
    <scope>NUCLEOTIDE SEQUENCE</scope>
    <source>
        <strain evidence="1">CCAP 955/1</strain>
    </source>
</reference>